<reference evidence="2 3" key="1">
    <citation type="submission" date="2019-08" db="EMBL/GenBank/DDBJ databases">
        <authorList>
            <person name="Khan S.A."/>
            <person name="Jeon C.O."/>
            <person name="Jeong S.E."/>
        </authorList>
    </citation>
    <scope>NUCLEOTIDE SEQUENCE [LARGE SCALE GENOMIC DNA]</scope>
    <source>
        <strain evidence="3">IMCC1728</strain>
    </source>
</reference>
<gene>
    <name evidence="2" type="ORF">FSC37_09730</name>
</gene>
<organism evidence="2 3">
    <name type="scientific">Piscinibacter aquaticus</name>
    <dbReference type="NCBI Taxonomy" id="392597"/>
    <lineage>
        <taxon>Bacteria</taxon>
        <taxon>Pseudomonadati</taxon>
        <taxon>Pseudomonadota</taxon>
        <taxon>Betaproteobacteria</taxon>
        <taxon>Burkholderiales</taxon>
        <taxon>Sphaerotilaceae</taxon>
        <taxon>Piscinibacter</taxon>
    </lineage>
</organism>
<name>A0A5C6TZM1_9BURK</name>
<dbReference type="Pfam" id="PF11734">
    <property type="entry name" value="TilS_C"/>
    <property type="match status" value="1"/>
</dbReference>
<dbReference type="GO" id="GO:0005737">
    <property type="term" value="C:cytoplasm"/>
    <property type="evidence" value="ECO:0007669"/>
    <property type="project" value="InterPro"/>
</dbReference>
<dbReference type="SUPFAM" id="SSF56037">
    <property type="entry name" value="PheT/TilS domain"/>
    <property type="match status" value="1"/>
</dbReference>
<accession>A0A5C6TZM1</accession>
<evidence type="ECO:0000313" key="3">
    <source>
        <dbReference type="Proteomes" id="UP000321832"/>
    </source>
</evidence>
<proteinExistence type="predicted"/>
<dbReference type="InterPro" id="IPR012796">
    <property type="entry name" value="Lysidine-tRNA-synth_C"/>
</dbReference>
<dbReference type="AlphaFoldDB" id="A0A5C6TZM1"/>
<dbReference type="GO" id="GO:0005524">
    <property type="term" value="F:ATP binding"/>
    <property type="evidence" value="ECO:0007669"/>
    <property type="project" value="InterPro"/>
</dbReference>
<dbReference type="GO" id="GO:0016879">
    <property type="term" value="F:ligase activity, forming carbon-nitrogen bonds"/>
    <property type="evidence" value="ECO:0007669"/>
    <property type="project" value="InterPro"/>
</dbReference>
<keyword evidence="3" id="KW-1185">Reference proteome</keyword>
<comment type="caution">
    <text evidence="2">The sequence shown here is derived from an EMBL/GenBank/DDBJ whole genome shotgun (WGS) entry which is preliminary data.</text>
</comment>
<dbReference type="GO" id="GO:0008033">
    <property type="term" value="P:tRNA processing"/>
    <property type="evidence" value="ECO:0007669"/>
    <property type="project" value="InterPro"/>
</dbReference>
<evidence type="ECO:0000313" key="2">
    <source>
        <dbReference type="EMBL" id="TXC66113.1"/>
    </source>
</evidence>
<sequence>MPAWERDGPLVYSGGQLVFVPGLGLDARVIGLPGQPLVQLSWERKSGG</sequence>
<dbReference type="Proteomes" id="UP000321832">
    <property type="component" value="Unassembled WGS sequence"/>
</dbReference>
<protein>
    <recommendedName>
        <fullName evidence="1">Lysidine-tRNA(Ile) synthetase C-terminal domain-containing protein</fullName>
    </recommendedName>
</protein>
<dbReference type="EMBL" id="VOPW01000001">
    <property type="protein sequence ID" value="TXC66113.1"/>
    <property type="molecule type" value="Genomic_DNA"/>
</dbReference>
<evidence type="ECO:0000259" key="1">
    <source>
        <dbReference type="Pfam" id="PF11734"/>
    </source>
</evidence>
<feature type="domain" description="Lysidine-tRNA(Ile) synthetase C-terminal" evidence="1">
    <location>
        <begin position="2"/>
        <end position="42"/>
    </location>
</feature>